<gene>
    <name evidence="1" type="ORF">GSH16_12760</name>
</gene>
<keyword evidence="2" id="KW-1185">Reference proteome</keyword>
<dbReference type="Proteomes" id="UP000436016">
    <property type="component" value="Unassembled WGS sequence"/>
</dbReference>
<dbReference type="EMBL" id="WUWG01000005">
    <property type="protein sequence ID" value="MXU66316.1"/>
    <property type="molecule type" value="Genomic_DNA"/>
</dbReference>
<sequence length="113" mass="12570">MARRWRLNRRLVLEAAEAAPDGIGGIARTWAPLGLVWAAVDPVAGRSERIGATDLARLRVRIIIRNQRRSSPARPQAGQRFRDGARLFDIEAVAEADPRGGYLVCWTREGQAR</sequence>
<dbReference type="Gene3D" id="2.40.10.270">
    <property type="entry name" value="Bacteriophage SPP1 head-tail adaptor protein"/>
    <property type="match status" value="1"/>
</dbReference>
<accession>A0A6B0TQV0</accession>
<reference evidence="1 2" key="1">
    <citation type="submission" date="2019-12" db="EMBL/GenBank/DDBJ databases">
        <title>Strain KN286 was isolated from seawater, which was collected from Caroline Seamount in the tropical western Pacific.</title>
        <authorList>
            <person name="Wang Q."/>
        </authorList>
    </citation>
    <scope>NUCLEOTIDE SEQUENCE [LARGE SCALE GENOMIC DNA]</scope>
    <source>
        <strain evidence="1 2">KN286</strain>
    </source>
</reference>
<dbReference type="InterPro" id="IPR038666">
    <property type="entry name" value="SSP1_head-tail_sf"/>
</dbReference>
<evidence type="ECO:0000313" key="1">
    <source>
        <dbReference type="EMBL" id="MXU66316.1"/>
    </source>
</evidence>
<evidence type="ECO:0000313" key="2">
    <source>
        <dbReference type="Proteomes" id="UP000436016"/>
    </source>
</evidence>
<name>A0A6B0TQV0_9RHOB</name>
<dbReference type="RefSeq" id="WP_160855684.1">
    <property type="nucleotide sequence ID" value="NZ_WUWG01000005.1"/>
</dbReference>
<organism evidence="1 2">
    <name type="scientific">Oceanomicrobium pacificus</name>
    <dbReference type="NCBI Taxonomy" id="2692916"/>
    <lineage>
        <taxon>Bacteria</taxon>
        <taxon>Pseudomonadati</taxon>
        <taxon>Pseudomonadota</taxon>
        <taxon>Alphaproteobacteria</taxon>
        <taxon>Rhodobacterales</taxon>
        <taxon>Paracoccaceae</taxon>
        <taxon>Oceanomicrobium</taxon>
    </lineage>
</organism>
<dbReference type="Pfam" id="PF05521">
    <property type="entry name" value="Phage_HCP"/>
    <property type="match status" value="1"/>
</dbReference>
<protein>
    <submittedName>
        <fullName evidence="1">Head-tail adaptor protein</fullName>
    </submittedName>
</protein>
<proteinExistence type="predicted"/>
<dbReference type="AlphaFoldDB" id="A0A6B0TQV0"/>
<dbReference type="InterPro" id="IPR008767">
    <property type="entry name" value="Phage_SPP1_head-tail_adaptor"/>
</dbReference>
<comment type="caution">
    <text evidence="1">The sequence shown here is derived from an EMBL/GenBank/DDBJ whole genome shotgun (WGS) entry which is preliminary data.</text>
</comment>